<dbReference type="Pfam" id="PF00512">
    <property type="entry name" value="HisKA"/>
    <property type="match status" value="1"/>
</dbReference>
<gene>
    <name evidence="10" type="ORF">OCL97_13420</name>
</gene>
<evidence type="ECO:0000256" key="7">
    <source>
        <dbReference type="SAM" id="Phobius"/>
    </source>
</evidence>
<dbReference type="GO" id="GO:0005524">
    <property type="term" value="F:ATP binding"/>
    <property type="evidence" value="ECO:0007669"/>
    <property type="project" value="UniProtKB-KW"/>
</dbReference>
<dbReference type="SMART" id="SM00448">
    <property type="entry name" value="REC"/>
    <property type="match status" value="1"/>
</dbReference>
<keyword evidence="3 6" id="KW-0597">Phosphoprotein</keyword>
<feature type="modified residue" description="4-aspartylphosphate" evidence="6">
    <location>
        <position position="490"/>
    </location>
</feature>
<dbReference type="SMART" id="SM00387">
    <property type="entry name" value="HATPase_c"/>
    <property type="match status" value="1"/>
</dbReference>
<keyword evidence="5" id="KW-0418">Kinase</keyword>
<proteinExistence type="predicted"/>
<dbReference type="PRINTS" id="PR00344">
    <property type="entry name" value="BCTRLSENSOR"/>
</dbReference>
<dbReference type="InterPro" id="IPR011006">
    <property type="entry name" value="CheY-like_superfamily"/>
</dbReference>
<dbReference type="InterPro" id="IPR036890">
    <property type="entry name" value="HATPase_C_sf"/>
</dbReference>
<dbReference type="PROSITE" id="PS50110">
    <property type="entry name" value="RESPONSE_REGULATORY"/>
    <property type="match status" value="1"/>
</dbReference>
<accession>A0ABW6CXP4</accession>
<dbReference type="Gene3D" id="3.30.565.10">
    <property type="entry name" value="Histidine kinase-like ATPase, C-terminal domain"/>
    <property type="match status" value="1"/>
</dbReference>
<dbReference type="SUPFAM" id="SSF47384">
    <property type="entry name" value="Homodimeric domain of signal transducing histidine kinase"/>
    <property type="match status" value="1"/>
</dbReference>
<dbReference type="PANTHER" id="PTHR43047:SF72">
    <property type="entry name" value="OSMOSENSING HISTIDINE PROTEIN KINASE SLN1"/>
    <property type="match status" value="1"/>
</dbReference>
<dbReference type="EC" id="2.7.13.3" evidence="2"/>
<dbReference type="InterPro" id="IPR003594">
    <property type="entry name" value="HATPase_dom"/>
</dbReference>
<keyword evidence="7" id="KW-0812">Transmembrane</keyword>
<dbReference type="Gene3D" id="3.40.50.2300">
    <property type="match status" value="1"/>
</dbReference>
<comment type="caution">
    <text evidence="10">The sequence shown here is derived from an EMBL/GenBank/DDBJ whole genome shotgun (WGS) entry which is preliminary data.</text>
</comment>
<feature type="transmembrane region" description="Helical" evidence="7">
    <location>
        <begin position="74"/>
        <end position="95"/>
    </location>
</feature>
<name>A0ABW6CXP4_9CAUL</name>
<feature type="transmembrane region" description="Helical" evidence="7">
    <location>
        <begin position="126"/>
        <end position="149"/>
    </location>
</feature>
<dbReference type="SMART" id="SM00388">
    <property type="entry name" value="HisKA"/>
    <property type="match status" value="1"/>
</dbReference>
<dbReference type="SUPFAM" id="SSF52172">
    <property type="entry name" value="CheY-like"/>
    <property type="match status" value="1"/>
</dbReference>
<dbReference type="InterPro" id="IPR003661">
    <property type="entry name" value="HisK_dim/P_dom"/>
</dbReference>
<dbReference type="CDD" id="cd17546">
    <property type="entry name" value="REC_hyHK_CKI1_RcsC-like"/>
    <property type="match status" value="1"/>
</dbReference>
<protein>
    <recommendedName>
        <fullName evidence="2">histidine kinase</fullName>
        <ecNumber evidence="2">2.7.13.3</ecNumber>
    </recommendedName>
</protein>
<comment type="catalytic activity">
    <reaction evidence="1">
        <text>ATP + protein L-histidine = ADP + protein N-phospho-L-histidine.</text>
        <dbReference type="EC" id="2.7.13.3"/>
    </reaction>
</comment>
<evidence type="ECO:0000313" key="10">
    <source>
        <dbReference type="EMBL" id="MFD3264957.1"/>
    </source>
</evidence>
<dbReference type="PANTHER" id="PTHR43047">
    <property type="entry name" value="TWO-COMPONENT HISTIDINE PROTEIN KINASE"/>
    <property type="match status" value="1"/>
</dbReference>
<keyword evidence="11" id="KW-1185">Reference proteome</keyword>
<feature type="transmembrane region" description="Helical" evidence="7">
    <location>
        <begin position="20"/>
        <end position="38"/>
    </location>
</feature>
<evidence type="ECO:0000256" key="2">
    <source>
        <dbReference type="ARBA" id="ARBA00012438"/>
    </source>
</evidence>
<sequence>MNTASDLGLAKTMLARRNGLRTRMMFAAIYAVAFAPVAGWGPSALWISTYSLLQACEYYLFASERARARPVRGNLALAMLALNSVVYGSLAVMAILSKGSWGLTCGGLFLAGAVLNTVVTNQRSQAAYVASMTPFGVYLLITAALAWMISGTSTYGVAVGIVGVLLVFSSTILWRAAADGIESQRRAREEAERGRSAAEAAGDAKSAFIAMVSHELRTPISAILAGAEAIERRGGKDASDGALIAESGRMMRTLLNDLLDLSKMEAGRMSVETIAFDLSALVADTTAFWRAEAEKKGLILDRLGDEVLPTAVAGDPTRLRQILNNLISNAIKFTPAGAVTLTVTGQDAAFEFSVTDTGRGMTPAELSRLFAPFEQGQVSTARTHGGTGLGLSISRELARLMGGDLTAASEAGKGAVFTLSIDLPHAADTAAPDLADVAQVRVLVVDDHEINRRAVALMLEPFGVELTAAASAAEGLEIAATQPFDVILMDVYMPEMDGREACRRLRGVPGPNRFTPVVACTASGSDQDWADCVAAGMTDHVAKPIDPGALSAAIARVLARSEELPDKAVA</sequence>
<feature type="transmembrane region" description="Helical" evidence="7">
    <location>
        <begin position="44"/>
        <end position="62"/>
    </location>
</feature>
<dbReference type="InterPro" id="IPR001789">
    <property type="entry name" value="Sig_transdc_resp-reg_receiver"/>
</dbReference>
<dbReference type="SUPFAM" id="SSF55874">
    <property type="entry name" value="ATPase domain of HSP90 chaperone/DNA topoisomerase II/histidine kinase"/>
    <property type="match status" value="1"/>
</dbReference>
<dbReference type="CDD" id="cd00082">
    <property type="entry name" value="HisKA"/>
    <property type="match status" value="1"/>
</dbReference>
<evidence type="ECO:0000259" key="9">
    <source>
        <dbReference type="PROSITE" id="PS50110"/>
    </source>
</evidence>
<dbReference type="EMBL" id="JAOTJD010000024">
    <property type="protein sequence ID" value="MFD3264957.1"/>
    <property type="molecule type" value="Genomic_DNA"/>
</dbReference>
<feature type="domain" description="Response regulatory" evidence="9">
    <location>
        <begin position="441"/>
        <end position="558"/>
    </location>
</feature>
<keyword evidence="4" id="KW-0808">Transferase</keyword>
<dbReference type="Pfam" id="PF00072">
    <property type="entry name" value="Response_reg"/>
    <property type="match status" value="1"/>
</dbReference>
<dbReference type="Pfam" id="PF02518">
    <property type="entry name" value="HATPase_c"/>
    <property type="match status" value="1"/>
</dbReference>
<dbReference type="Gene3D" id="1.10.287.130">
    <property type="match status" value="1"/>
</dbReference>
<evidence type="ECO:0000256" key="1">
    <source>
        <dbReference type="ARBA" id="ARBA00000085"/>
    </source>
</evidence>
<dbReference type="CDD" id="cd16922">
    <property type="entry name" value="HATPase_EvgS-ArcB-TorS-like"/>
    <property type="match status" value="1"/>
</dbReference>
<organism evidence="10 11">
    <name type="scientific">Phenylobacterium ferrooxidans</name>
    <dbReference type="NCBI Taxonomy" id="2982689"/>
    <lineage>
        <taxon>Bacteria</taxon>
        <taxon>Pseudomonadati</taxon>
        <taxon>Pseudomonadota</taxon>
        <taxon>Alphaproteobacteria</taxon>
        <taxon>Caulobacterales</taxon>
        <taxon>Caulobacteraceae</taxon>
        <taxon>Phenylobacterium</taxon>
    </lineage>
</organism>
<evidence type="ECO:0000259" key="8">
    <source>
        <dbReference type="PROSITE" id="PS50109"/>
    </source>
</evidence>
<dbReference type="InterPro" id="IPR036097">
    <property type="entry name" value="HisK_dim/P_sf"/>
</dbReference>
<dbReference type="Proteomes" id="UP001598130">
    <property type="component" value="Unassembled WGS sequence"/>
</dbReference>
<dbReference type="InterPro" id="IPR004358">
    <property type="entry name" value="Sig_transdc_His_kin-like_C"/>
</dbReference>
<reference evidence="10 11" key="1">
    <citation type="submission" date="2022-09" db="EMBL/GenBank/DDBJ databases">
        <title>New species of Phenylobacterium.</title>
        <authorList>
            <person name="Mieszkin S."/>
        </authorList>
    </citation>
    <scope>NUCLEOTIDE SEQUENCE [LARGE SCALE GENOMIC DNA]</scope>
    <source>
        <strain evidence="10 11">HK31-G</strain>
    </source>
</reference>
<dbReference type="RefSeq" id="WP_377370484.1">
    <property type="nucleotide sequence ID" value="NZ_JAOTJD010000024.1"/>
</dbReference>
<evidence type="ECO:0000256" key="4">
    <source>
        <dbReference type="ARBA" id="ARBA00022679"/>
    </source>
</evidence>
<keyword evidence="10" id="KW-0547">Nucleotide-binding</keyword>
<feature type="transmembrane region" description="Helical" evidence="7">
    <location>
        <begin position="101"/>
        <end position="119"/>
    </location>
</feature>
<feature type="transmembrane region" description="Helical" evidence="7">
    <location>
        <begin position="155"/>
        <end position="178"/>
    </location>
</feature>
<evidence type="ECO:0000256" key="3">
    <source>
        <dbReference type="ARBA" id="ARBA00022553"/>
    </source>
</evidence>
<keyword evidence="7" id="KW-1133">Transmembrane helix</keyword>
<evidence type="ECO:0000256" key="5">
    <source>
        <dbReference type="ARBA" id="ARBA00022777"/>
    </source>
</evidence>
<feature type="domain" description="Histidine kinase" evidence="8">
    <location>
        <begin position="211"/>
        <end position="425"/>
    </location>
</feature>
<dbReference type="PROSITE" id="PS50109">
    <property type="entry name" value="HIS_KIN"/>
    <property type="match status" value="1"/>
</dbReference>
<evidence type="ECO:0000313" key="11">
    <source>
        <dbReference type="Proteomes" id="UP001598130"/>
    </source>
</evidence>
<keyword evidence="7" id="KW-0472">Membrane</keyword>
<evidence type="ECO:0000256" key="6">
    <source>
        <dbReference type="PROSITE-ProRule" id="PRU00169"/>
    </source>
</evidence>
<dbReference type="InterPro" id="IPR005467">
    <property type="entry name" value="His_kinase_dom"/>
</dbReference>
<keyword evidence="10" id="KW-0067">ATP-binding</keyword>